<evidence type="ECO:0000313" key="3">
    <source>
        <dbReference type="EMBL" id="KAK6920952.1"/>
    </source>
</evidence>
<dbReference type="CDD" id="cd00167">
    <property type="entry name" value="SANT"/>
    <property type="match status" value="1"/>
</dbReference>
<protein>
    <recommendedName>
        <fullName evidence="2">Myb-like domain-containing protein</fullName>
    </recommendedName>
</protein>
<dbReference type="Proteomes" id="UP001370490">
    <property type="component" value="Unassembled WGS sequence"/>
</dbReference>
<dbReference type="InterPro" id="IPR001005">
    <property type="entry name" value="SANT/Myb"/>
</dbReference>
<evidence type="ECO:0000313" key="4">
    <source>
        <dbReference type="Proteomes" id="UP001370490"/>
    </source>
</evidence>
<feature type="domain" description="Myb-like" evidence="2">
    <location>
        <begin position="232"/>
        <end position="285"/>
    </location>
</feature>
<dbReference type="PANTHER" id="PTHR46872">
    <property type="entry name" value="DNA BINDING PROTEIN"/>
    <property type="match status" value="1"/>
</dbReference>
<dbReference type="EMBL" id="JBAMMX010000020">
    <property type="protein sequence ID" value="KAK6920952.1"/>
    <property type="molecule type" value="Genomic_DNA"/>
</dbReference>
<evidence type="ECO:0000259" key="2">
    <source>
        <dbReference type="SMART" id="SM00717"/>
    </source>
</evidence>
<feature type="region of interest" description="Disordered" evidence="1">
    <location>
        <begin position="1"/>
        <end position="22"/>
    </location>
</feature>
<dbReference type="PANTHER" id="PTHR46872:SF10">
    <property type="entry name" value="MYB-LIKE DOMAIN-CONTAINING PROTEIN"/>
    <property type="match status" value="1"/>
</dbReference>
<name>A0AAN8V4R6_9MAGN</name>
<reference evidence="3 4" key="1">
    <citation type="submission" date="2023-12" db="EMBL/GenBank/DDBJ databases">
        <title>A high-quality genome assembly for Dillenia turbinata (Dilleniales).</title>
        <authorList>
            <person name="Chanderbali A."/>
        </authorList>
    </citation>
    <scope>NUCLEOTIDE SEQUENCE [LARGE SCALE GENOMIC DNA]</scope>
    <source>
        <strain evidence="3">LSX21</strain>
        <tissue evidence="3">Leaf</tissue>
    </source>
</reference>
<keyword evidence="4" id="KW-1185">Reference proteome</keyword>
<feature type="region of interest" description="Disordered" evidence="1">
    <location>
        <begin position="391"/>
        <end position="413"/>
    </location>
</feature>
<proteinExistence type="predicted"/>
<feature type="non-terminal residue" evidence="3">
    <location>
        <position position="1"/>
    </location>
</feature>
<gene>
    <name evidence="3" type="ORF">RJ641_014630</name>
</gene>
<feature type="compositionally biased region" description="Acidic residues" evidence="1">
    <location>
        <begin position="297"/>
        <end position="327"/>
    </location>
</feature>
<sequence>LKMVQKRPFDDGESYEISSKHPKQMEPISRLPAYLEIVPSEFGKYHTSGKVVISESEAENNLTDEVLNEFALPVHASIPAEYHKPDRAIRALFQEEIYTALLDHPSRKPVSIGPEFQADIPEWDSDAEYKPDSVQGSVPVTLPSQAAGFSLAVANDAGTEFHGTCVIPMPNADSSVWDCEDIGCGRMECSCPDAGSVRCVRQHVSEAREKLRRTLGQQKFVDLGFDDMGEEVAQKWSEEEENLFHEVVFSNPASLGRNFWDNLSEVFPFRTKMEIVSYYFNVFMLQKRAGQNRIDSMDIDSDNDEWQGNDDYGNDEDGMFEEDEDSVVETLDHSGYVEGNEHDLNEYDEDDVDETGDKSGQLDVGDGGETLRKKMLDECGPDPAFQFADSTAWDERENPDTQDESCTSSDTGAPMQECQVRGENCKPWSGSFDSGNHEFALEPCDTREWDAGYLARTKSYVDFLPTCMIEEVFGDGPCNFKGRDGKGTSN</sequence>
<dbReference type="AlphaFoldDB" id="A0AAN8V4R6"/>
<feature type="region of interest" description="Disordered" evidence="1">
    <location>
        <begin position="296"/>
        <end position="368"/>
    </location>
</feature>
<accession>A0AAN8V4R6</accession>
<dbReference type="SMART" id="SM00717">
    <property type="entry name" value="SANT"/>
    <property type="match status" value="1"/>
</dbReference>
<organism evidence="3 4">
    <name type="scientific">Dillenia turbinata</name>
    <dbReference type="NCBI Taxonomy" id="194707"/>
    <lineage>
        <taxon>Eukaryota</taxon>
        <taxon>Viridiplantae</taxon>
        <taxon>Streptophyta</taxon>
        <taxon>Embryophyta</taxon>
        <taxon>Tracheophyta</taxon>
        <taxon>Spermatophyta</taxon>
        <taxon>Magnoliopsida</taxon>
        <taxon>eudicotyledons</taxon>
        <taxon>Gunneridae</taxon>
        <taxon>Pentapetalae</taxon>
        <taxon>Dilleniales</taxon>
        <taxon>Dilleniaceae</taxon>
        <taxon>Dillenia</taxon>
    </lineage>
</organism>
<evidence type="ECO:0000256" key="1">
    <source>
        <dbReference type="SAM" id="MobiDB-lite"/>
    </source>
</evidence>
<comment type="caution">
    <text evidence="3">The sequence shown here is derived from an EMBL/GenBank/DDBJ whole genome shotgun (WGS) entry which is preliminary data.</text>
</comment>